<feature type="transmembrane region" description="Helical" evidence="1">
    <location>
        <begin position="176"/>
        <end position="197"/>
    </location>
</feature>
<feature type="transmembrane region" description="Helical" evidence="1">
    <location>
        <begin position="49"/>
        <end position="71"/>
    </location>
</feature>
<evidence type="ECO:0000313" key="3">
    <source>
        <dbReference type="Proteomes" id="UP000557392"/>
    </source>
</evidence>
<comment type="caution">
    <text evidence="2">The sequence shown here is derived from an EMBL/GenBank/DDBJ whole genome shotgun (WGS) entry which is preliminary data.</text>
</comment>
<gene>
    <name evidence="2" type="ORF">GGR46_002021</name>
</gene>
<organism evidence="2 3">
    <name type="scientific">Sphingomonas kyeonggiensis</name>
    <dbReference type="NCBI Taxonomy" id="1268553"/>
    <lineage>
        <taxon>Bacteria</taxon>
        <taxon>Pseudomonadati</taxon>
        <taxon>Pseudomonadota</taxon>
        <taxon>Alphaproteobacteria</taxon>
        <taxon>Sphingomonadales</taxon>
        <taxon>Sphingomonadaceae</taxon>
        <taxon>Sphingomonas</taxon>
    </lineage>
</organism>
<reference evidence="2 3" key="1">
    <citation type="submission" date="2020-08" db="EMBL/GenBank/DDBJ databases">
        <title>Genomic Encyclopedia of Type Strains, Phase IV (KMG-IV): sequencing the most valuable type-strain genomes for metagenomic binning, comparative biology and taxonomic classification.</title>
        <authorList>
            <person name="Goeker M."/>
        </authorList>
    </citation>
    <scope>NUCLEOTIDE SEQUENCE [LARGE SCALE GENOMIC DNA]</scope>
    <source>
        <strain evidence="2 3">DSM 101806</strain>
    </source>
</reference>
<evidence type="ECO:0000256" key="1">
    <source>
        <dbReference type="SAM" id="Phobius"/>
    </source>
</evidence>
<sequence>MQRSPARLLRLMGMISGYSVAGLGLLYALVMAIGLIALPVSGAPIGQPWFRAMEVLILLLVPFLLGLAAAVRGTRLGPRLTRLALPCMAAALALTSVVHLSILAFGVQNAFAWPSLPYALDILAWDGFFAVAVLLMAPVFRGDGEARTIRRLLIASGLLALLGWLGPLTGVMGLRMIGVIGYAILFPLAALLIGRWFSRWSPAARS</sequence>
<name>A0A7W6JRV2_9SPHN</name>
<dbReference type="AlphaFoldDB" id="A0A7W6JRV2"/>
<dbReference type="RefSeq" id="WP_183997277.1">
    <property type="nucleotide sequence ID" value="NZ_JACIEH010000002.1"/>
</dbReference>
<feature type="transmembrane region" description="Helical" evidence="1">
    <location>
        <begin position="83"/>
        <end position="106"/>
    </location>
</feature>
<protein>
    <submittedName>
        <fullName evidence="2">Uncharacterized protein</fullName>
    </submittedName>
</protein>
<keyword evidence="1" id="KW-0812">Transmembrane</keyword>
<proteinExistence type="predicted"/>
<keyword evidence="3" id="KW-1185">Reference proteome</keyword>
<feature type="transmembrane region" description="Helical" evidence="1">
    <location>
        <begin position="12"/>
        <end position="37"/>
    </location>
</feature>
<feature type="transmembrane region" description="Helical" evidence="1">
    <location>
        <begin position="118"/>
        <end position="140"/>
    </location>
</feature>
<feature type="transmembrane region" description="Helical" evidence="1">
    <location>
        <begin position="152"/>
        <end position="170"/>
    </location>
</feature>
<keyword evidence="1" id="KW-0472">Membrane</keyword>
<dbReference type="Proteomes" id="UP000557392">
    <property type="component" value="Unassembled WGS sequence"/>
</dbReference>
<accession>A0A7W6JRV2</accession>
<dbReference type="EMBL" id="JACIEH010000002">
    <property type="protein sequence ID" value="MBB4098457.1"/>
    <property type="molecule type" value="Genomic_DNA"/>
</dbReference>
<keyword evidence="1" id="KW-1133">Transmembrane helix</keyword>
<evidence type="ECO:0000313" key="2">
    <source>
        <dbReference type="EMBL" id="MBB4098457.1"/>
    </source>
</evidence>